<evidence type="ECO:0000313" key="1">
    <source>
        <dbReference type="EMBL" id="AFZ17101.1"/>
    </source>
</evidence>
<protein>
    <submittedName>
        <fullName evidence="1">Uncharacterized protein</fullName>
    </submittedName>
</protein>
<proteinExistence type="predicted"/>
<dbReference type="AlphaFoldDB" id="K9WBD1"/>
<dbReference type="HOGENOM" id="CLU_3185850_0_0_3"/>
<accession>K9WBD1</accession>
<organism evidence="1 2">
    <name type="scientific">Allocoleopsis franciscana PCC 7113</name>
    <dbReference type="NCBI Taxonomy" id="1173027"/>
    <lineage>
        <taxon>Bacteria</taxon>
        <taxon>Bacillati</taxon>
        <taxon>Cyanobacteriota</taxon>
        <taxon>Cyanophyceae</taxon>
        <taxon>Coleofasciculales</taxon>
        <taxon>Coleofasciculaceae</taxon>
        <taxon>Allocoleopsis</taxon>
        <taxon>Allocoleopsis franciscana</taxon>
    </lineage>
</organism>
<gene>
    <name evidence="1" type="ORF">Mic7113_1211</name>
</gene>
<dbReference type="Proteomes" id="UP000010471">
    <property type="component" value="Chromosome"/>
</dbReference>
<dbReference type="EMBL" id="CP003630">
    <property type="protein sequence ID" value="AFZ17101.1"/>
    <property type="molecule type" value="Genomic_DNA"/>
</dbReference>
<keyword evidence="2" id="KW-1185">Reference proteome</keyword>
<reference evidence="1 2" key="1">
    <citation type="submission" date="2012-06" db="EMBL/GenBank/DDBJ databases">
        <title>Finished chromosome of genome of Microcoleus sp. PCC 7113.</title>
        <authorList>
            <consortium name="US DOE Joint Genome Institute"/>
            <person name="Gugger M."/>
            <person name="Coursin T."/>
            <person name="Rippka R."/>
            <person name="Tandeau De Marsac N."/>
            <person name="Huntemann M."/>
            <person name="Wei C.-L."/>
            <person name="Han J."/>
            <person name="Detter J.C."/>
            <person name="Han C."/>
            <person name="Tapia R."/>
            <person name="Chen A."/>
            <person name="Kyrpides N."/>
            <person name="Mavromatis K."/>
            <person name="Markowitz V."/>
            <person name="Szeto E."/>
            <person name="Ivanova N."/>
            <person name="Pagani I."/>
            <person name="Pati A."/>
            <person name="Goodwin L."/>
            <person name="Nordberg H.P."/>
            <person name="Cantor M.N."/>
            <person name="Hua S.X."/>
            <person name="Woyke T."/>
            <person name="Kerfeld C.A."/>
        </authorList>
    </citation>
    <scope>NUCLEOTIDE SEQUENCE [LARGE SCALE GENOMIC DNA]</scope>
    <source>
        <strain evidence="1 2">PCC 7113</strain>
    </source>
</reference>
<dbReference type="STRING" id="1173027.Mic7113_1211"/>
<sequence length="46" mass="5436">MPTLQKVGWAGFDWLGNFFVSISFQEMKRKILSQFSRQLFSQIKPI</sequence>
<name>K9WBD1_9CYAN</name>
<evidence type="ECO:0000313" key="2">
    <source>
        <dbReference type="Proteomes" id="UP000010471"/>
    </source>
</evidence>
<dbReference type="KEGG" id="mic:Mic7113_1211"/>